<dbReference type="RefSeq" id="WP_268042037.1">
    <property type="nucleotide sequence ID" value="NZ_JAPQER010000008.1"/>
</dbReference>
<keyword evidence="1" id="KW-0946">Virion</keyword>
<keyword evidence="2" id="KW-1185">Reference proteome</keyword>
<reference evidence="1" key="1">
    <citation type="submission" date="2022-12" db="EMBL/GenBank/DDBJ databases">
        <authorList>
            <person name="Wang J."/>
        </authorList>
    </citation>
    <scope>NUCLEOTIDE SEQUENCE</scope>
    <source>
        <strain evidence="1">HY-45-18</strain>
    </source>
</reference>
<keyword evidence="1" id="KW-0167">Capsid protein</keyword>
<sequence length="251" mass="30596">MNSLSGNCFFEYVKEKKIRKIEPYKAHTVKNEITDEQALNQLYIISQFHKRVNGYDNYIGHRLEDKRGRTIEQYKIYIKRIKYEYETVKRKTEINSFEKLFLKYGEKYLNKAEECIEEVYNNRYLEIIRRSMDRIEICLGDTYFTNLRKNNCIEVVNFEDCCYDLVEIDGIYFLNKLKSKGKNLSFDMLINKFCEYENLDKESEIFMKALFEYPYEFMKCCMKYKKNKNNKNNYDKYINKLNKVIRSEELL</sequence>
<dbReference type="PANTHER" id="PTHR39179">
    <property type="entry name" value="SPORE COAT PROTEIN I"/>
    <property type="match status" value="1"/>
</dbReference>
<organism evidence="1 2">
    <name type="scientific">Clostridium aestuarii</name>
    <dbReference type="NCBI Taxonomy" id="338193"/>
    <lineage>
        <taxon>Bacteria</taxon>
        <taxon>Bacillati</taxon>
        <taxon>Bacillota</taxon>
        <taxon>Clostridia</taxon>
        <taxon>Eubacteriales</taxon>
        <taxon>Clostridiaceae</taxon>
        <taxon>Clostridium</taxon>
    </lineage>
</organism>
<dbReference type="Proteomes" id="UP001078443">
    <property type="component" value="Unassembled WGS sequence"/>
</dbReference>
<accession>A0ABT4D2W6</accession>
<dbReference type="EMBL" id="JAPQER010000008">
    <property type="protein sequence ID" value="MCY6485583.1"/>
    <property type="molecule type" value="Genomic_DNA"/>
</dbReference>
<name>A0ABT4D2W6_9CLOT</name>
<comment type="caution">
    <text evidence="1">The sequence shown here is derived from an EMBL/GenBank/DDBJ whole genome shotgun (WGS) entry which is preliminary data.</text>
</comment>
<dbReference type="InterPro" id="IPR047175">
    <property type="entry name" value="CotS-like"/>
</dbReference>
<dbReference type="Gene3D" id="3.90.1200.10">
    <property type="match status" value="1"/>
</dbReference>
<evidence type="ECO:0000313" key="1">
    <source>
        <dbReference type="EMBL" id="MCY6485583.1"/>
    </source>
</evidence>
<proteinExistence type="predicted"/>
<gene>
    <name evidence="1" type="ORF">OW763_14710</name>
</gene>
<protein>
    <submittedName>
        <fullName evidence="1">Spore coat protein</fullName>
    </submittedName>
</protein>
<evidence type="ECO:0000313" key="2">
    <source>
        <dbReference type="Proteomes" id="UP001078443"/>
    </source>
</evidence>
<dbReference type="PANTHER" id="PTHR39179:SF1">
    <property type="entry name" value="SPORE COAT PROTEIN I"/>
    <property type="match status" value="1"/>
</dbReference>